<evidence type="ECO:0000256" key="1">
    <source>
        <dbReference type="ARBA" id="ARBA00004651"/>
    </source>
</evidence>
<keyword evidence="3" id="KW-1003">Cell membrane</keyword>
<evidence type="ECO:0000256" key="6">
    <source>
        <dbReference type="ARBA" id="ARBA00022989"/>
    </source>
</evidence>
<evidence type="ECO:0000256" key="3">
    <source>
        <dbReference type="ARBA" id="ARBA00022475"/>
    </source>
</evidence>
<dbReference type="PANTHER" id="PTHR30625">
    <property type="entry name" value="PROTEIN TOLQ"/>
    <property type="match status" value="1"/>
</dbReference>
<dbReference type="GO" id="GO:0017038">
    <property type="term" value="P:protein import"/>
    <property type="evidence" value="ECO:0007669"/>
    <property type="project" value="TreeGrafter"/>
</dbReference>
<evidence type="ECO:0000313" key="11">
    <source>
        <dbReference type="EMBL" id="GBF37782.1"/>
    </source>
</evidence>
<name>A0A2P2CZF0_9LEPT</name>
<evidence type="ECO:0000256" key="8">
    <source>
        <dbReference type="RuleBase" id="RU004057"/>
    </source>
</evidence>
<keyword evidence="2 8" id="KW-0813">Transport</keyword>
<keyword evidence="5 8" id="KW-0653">Protein transport</keyword>
<evidence type="ECO:0000256" key="9">
    <source>
        <dbReference type="SAM" id="Phobius"/>
    </source>
</evidence>
<feature type="transmembrane region" description="Helical" evidence="9">
    <location>
        <begin position="136"/>
        <end position="160"/>
    </location>
</feature>
<keyword evidence="7 9" id="KW-0472">Membrane</keyword>
<reference evidence="11 12" key="1">
    <citation type="submission" date="2018-02" db="EMBL/GenBank/DDBJ databases">
        <title>Novel Leptospira species isolated from soil and water in Japan.</title>
        <authorList>
            <person name="Nakao R."/>
            <person name="Masuzawa T."/>
        </authorList>
    </citation>
    <scope>NUCLEOTIDE SEQUENCE [LARGE SCALE GENOMIC DNA]</scope>
    <source>
        <strain evidence="11 12">E8</strain>
    </source>
</reference>
<keyword evidence="6 9" id="KW-1133">Transmembrane helix</keyword>
<dbReference type="Pfam" id="PF01618">
    <property type="entry name" value="MotA_ExbB"/>
    <property type="match status" value="1"/>
</dbReference>
<evidence type="ECO:0000313" key="12">
    <source>
        <dbReference type="Proteomes" id="UP000245076"/>
    </source>
</evidence>
<organism evidence="11 12">
    <name type="scientific">Leptospira johnsonii</name>
    <dbReference type="NCBI Taxonomy" id="1917820"/>
    <lineage>
        <taxon>Bacteria</taxon>
        <taxon>Pseudomonadati</taxon>
        <taxon>Spirochaetota</taxon>
        <taxon>Spirochaetia</taxon>
        <taxon>Leptospirales</taxon>
        <taxon>Leptospiraceae</taxon>
        <taxon>Leptospira</taxon>
    </lineage>
</organism>
<keyword evidence="4 9" id="KW-0812">Transmembrane</keyword>
<dbReference type="PANTHER" id="PTHR30625:SF15">
    <property type="entry name" value="BIOPOLYMER TRANSPORT PROTEIN EXBB"/>
    <property type="match status" value="1"/>
</dbReference>
<dbReference type="Proteomes" id="UP000245076">
    <property type="component" value="Unassembled WGS sequence"/>
</dbReference>
<dbReference type="InterPro" id="IPR050790">
    <property type="entry name" value="ExbB/TolQ_transport"/>
</dbReference>
<sequence>MAGTAELETLLLGEPQADMILAKTDSLVSIIPPETVPILILLVSIVGFTIIIERLIFFSRWKSISPDDWRRVKDLLREKNYDSASDLMRSLSQGPVSQVLQAGITQFKRNSSSVDDEILTQGLNQIQRMEKFLSPLATIATISPLLGVLGTVLGIIRSFAEGSGTRGAEVGISEALITTAMGLAVAIPAYIFHNFFQKKKEDAISEMESLSEQALRFLK</sequence>
<evidence type="ECO:0000256" key="7">
    <source>
        <dbReference type="ARBA" id="ARBA00023136"/>
    </source>
</evidence>
<evidence type="ECO:0000256" key="2">
    <source>
        <dbReference type="ARBA" id="ARBA00022448"/>
    </source>
</evidence>
<dbReference type="AlphaFoldDB" id="A0A2P2CZF0"/>
<proteinExistence type="inferred from homology"/>
<evidence type="ECO:0000256" key="5">
    <source>
        <dbReference type="ARBA" id="ARBA00022927"/>
    </source>
</evidence>
<dbReference type="EMBL" id="BFAY01000006">
    <property type="protein sequence ID" value="GBF37782.1"/>
    <property type="molecule type" value="Genomic_DNA"/>
</dbReference>
<comment type="subcellular location">
    <subcellularLocation>
        <location evidence="1">Cell membrane</location>
        <topology evidence="1">Multi-pass membrane protein</topology>
    </subcellularLocation>
    <subcellularLocation>
        <location evidence="8">Membrane</location>
        <topology evidence="8">Multi-pass membrane protein</topology>
    </subcellularLocation>
</comment>
<comment type="similarity">
    <text evidence="8">Belongs to the exbB/tolQ family.</text>
</comment>
<feature type="domain" description="MotA/TolQ/ExbB proton channel" evidence="10">
    <location>
        <begin position="94"/>
        <end position="208"/>
    </location>
</feature>
<keyword evidence="12" id="KW-1185">Reference proteome</keyword>
<feature type="transmembrane region" description="Helical" evidence="9">
    <location>
        <begin position="36"/>
        <end position="57"/>
    </location>
</feature>
<feature type="transmembrane region" description="Helical" evidence="9">
    <location>
        <begin position="172"/>
        <end position="192"/>
    </location>
</feature>
<gene>
    <name evidence="11" type="ORF">LPTSP1_07680</name>
</gene>
<evidence type="ECO:0000259" key="10">
    <source>
        <dbReference type="Pfam" id="PF01618"/>
    </source>
</evidence>
<comment type="caution">
    <text evidence="11">The sequence shown here is derived from an EMBL/GenBank/DDBJ whole genome shotgun (WGS) entry which is preliminary data.</text>
</comment>
<protein>
    <submittedName>
        <fullName evidence="11">Biopolymer transport protein, TolQ-like</fullName>
    </submittedName>
</protein>
<dbReference type="GO" id="GO:0005886">
    <property type="term" value="C:plasma membrane"/>
    <property type="evidence" value="ECO:0007669"/>
    <property type="project" value="UniProtKB-SubCell"/>
</dbReference>
<dbReference type="InterPro" id="IPR002898">
    <property type="entry name" value="MotA_ExbB_proton_chnl"/>
</dbReference>
<accession>A0A2P2CZF0</accession>
<evidence type="ECO:0000256" key="4">
    <source>
        <dbReference type="ARBA" id="ARBA00022692"/>
    </source>
</evidence>